<comment type="caution">
    <text evidence="2">The sequence shown here is derived from an EMBL/GenBank/DDBJ whole genome shotgun (WGS) entry which is preliminary data.</text>
</comment>
<feature type="transmembrane region" description="Helical" evidence="1">
    <location>
        <begin position="152"/>
        <end position="169"/>
    </location>
</feature>
<dbReference type="EMBL" id="CAHIKZ030001322">
    <property type="protein sequence ID" value="CAE1259833.1"/>
    <property type="molecule type" value="Genomic_DNA"/>
</dbReference>
<feature type="transmembrane region" description="Helical" evidence="1">
    <location>
        <begin position="12"/>
        <end position="31"/>
    </location>
</feature>
<feature type="transmembrane region" description="Helical" evidence="1">
    <location>
        <begin position="37"/>
        <end position="58"/>
    </location>
</feature>
<keyword evidence="1" id="KW-0812">Transmembrane</keyword>
<keyword evidence="1" id="KW-0472">Membrane</keyword>
<gene>
    <name evidence="2" type="ORF">SPHA_31863</name>
</gene>
<feature type="transmembrane region" description="Helical" evidence="1">
    <location>
        <begin position="181"/>
        <end position="208"/>
    </location>
</feature>
<evidence type="ECO:0000256" key="1">
    <source>
        <dbReference type="SAM" id="Phobius"/>
    </source>
</evidence>
<organism evidence="2 3">
    <name type="scientific">Acanthosepion pharaonis</name>
    <name type="common">Pharaoh cuttlefish</name>
    <name type="synonym">Sepia pharaonis</name>
    <dbReference type="NCBI Taxonomy" id="158019"/>
    <lineage>
        <taxon>Eukaryota</taxon>
        <taxon>Metazoa</taxon>
        <taxon>Spiralia</taxon>
        <taxon>Lophotrochozoa</taxon>
        <taxon>Mollusca</taxon>
        <taxon>Cephalopoda</taxon>
        <taxon>Coleoidea</taxon>
        <taxon>Decapodiformes</taxon>
        <taxon>Sepiida</taxon>
        <taxon>Sepiina</taxon>
        <taxon>Sepiidae</taxon>
        <taxon>Acanthosepion</taxon>
    </lineage>
</organism>
<sequence length="239" mass="28682">MSFLQSSSKPLFFRFHFNFSPFLHIFIYPSVPPYPYFLPSIIFIHTLCLSFLSSFFYILSPSAYLYFSVFPPISIFILQSFSFIFPFYPSFLHSSFFFSPLSMTYFLRLFHLRYFLPCFIFLHSPLLSFFSSKITQFPYIFSFFSFPPFTKHLYYSFLPSFCLFYSLNSHHSFFTTHFLTFFHPVSFLSLLHFSIFSFLPFLLPFYLAIFLPSFFPYLCSKMSPVDLFFFNFLSIYLSI</sequence>
<accession>A0A812C872</accession>
<feature type="transmembrane region" description="Helical" evidence="1">
    <location>
        <begin position="65"/>
        <end position="85"/>
    </location>
</feature>
<reference evidence="2" key="1">
    <citation type="submission" date="2021-01" db="EMBL/GenBank/DDBJ databases">
        <authorList>
            <person name="Li R."/>
            <person name="Bekaert M."/>
        </authorList>
    </citation>
    <scope>NUCLEOTIDE SEQUENCE</scope>
    <source>
        <strain evidence="2">Farmed</strain>
    </source>
</reference>
<keyword evidence="3" id="KW-1185">Reference proteome</keyword>
<keyword evidence="1" id="KW-1133">Transmembrane helix</keyword>
<feature type="transmembrane region" description="Helical" evidence="1">
    <location>
        <begin position="114"/>
        <end position="132"/>
    </location>
</feature>
<dbReference type="AlphaFoldDB" id="A0A812C872"/>
<name>A0A812C872_ACAPH</name>
<dbReference type="Proteomes" id="UP000597762">
    <property type="component" value="Unassembled WGS sequence"/>
</dbReference>
<protein>
    <submittedName>
        <fullName evidence="2">Uncharacterized protein</fullName>
    </submittedName>
</protein>
<evidence type="ECO:0000313" key="3">
    <source>
        <dbReference type="Proteomes" id="UP000597762"/>
    </source>
</evidence>
<proteinExistence type="predicted"/>
<evidence type="ECO:0000313" key="2">
    <source>
        <dbReference type="EMBL" id="CAE1259833.1"/>
    </source>
</evidence>